<reference evidence="2" key="1">
    <citation type="submission" date="2016-10" db="EMBL/GenBank/DDBJ databases">
        <authorList>
            <person name="Varghese N."/>
            <person name="Submissions S."/>
        </authorList>
    </citation>
    <scope>NUCLEOTIDE SEQUENCE [LARGE SCALE GENOMIC DNA]</scope>
    <source>
        <strain evidence="2">CGMCC 1.7739</strain>
    </source>
</reference>
<name>A0A1I2TDD9_9EURY</name>
<proteinExistence type="predicted"/>
<dbReference type="EMBL" id="FOOQ01000002">
    <property type="protein sequence ID" value="SFG62912.1"/>
    <property type="molecule type" value="Genomic_DNA"/>
</dbReference>
<keyword evidence="2" id="KW-1185">Reference proteome</keyword>
<sequence length="203" mass="23455">MTATADSHAYAELVKPDTNNATYIGWSDWDGDGDWLTDHYPLNKRDYYEYLDRNNQGLVNGHRMNYEYLTYRMNRDLAATLSDKLEMMPSQRRRAIESFTRLDLQHMGFPAEVVAFCVCAYTVHTDGKGRKCHPASKPNDSLFTEIREQSGISERQFAKVYGKVEHRIRAGKLESTNFDRYQTDDALQFNWRSTDAGADSGWL</sequence>
<dbReference type="OrthoDB" id="350003at2157"/>
<evidence type="ECO:0000313" key="1">
    <source>
        <dbReference type="EMBL" id="SFG62912.1"/>
    </source>
</evidence>
<dbReference type="RefSeq" id="WP_092892890.1">
    <property type="nucleotide sequence ID" value="NZ_FOOQ01000002.1"/>
</dbReference>
<dbReference type="Proteomes" id="UP000198876">
    <property type="component" value="Unassembled WGS sequence"/>
</dbReference>
<evidence type="ECO:0000313" key="2">
    <source>
        <dbReference type="Proteomes" id="UP000198876"/>
    </source>
</evidence>
<gene>
    <name evidence="1" type="ORF">SAMN04488063_2643</name>
</gene>
<protein>
    <submittedName>
        <fullName evidence="1">Uncharacterized protein</fullName>
    </submittedName>
</protein>
<dbReference type="AlphaFoldDB" id="A0A1I2TDD9"/>
<organism evidence="1 2">
    <name type="scientific">Halopelagius inordinatus</name>
    <dbReference type="NCBI Taxonomy" id="553467"/>
    <lineage>
        <taxon>Archaea</taxon>
        <taxon>Methanobacteriati</taxon>
        <taxon>Methanobacteriota</taxon>
        <taxon>Stenosarchaea group</taxon>
        <taxon>Halobacteria</taxon>
        <taxon>Halobacteriales</taxon>
        <taxon>Haloferacaceae</taxon>
    </lineage>
</organism>
<accession>A0A1I2TDD9</accession>